<comment type="caution">
    <text evidence="2">The sequence shown here is derived from an EMBL/GenBank/DDBJ whole genome shotgun (WGS) entry which is preliminary data.</text>
</comment>
<dbReference type="Proteomes" id="UP000784294">
    <property type="component" value="Unassembled WGS sequence"/>
</dbReference>
<feature type="compositionally biased region" description="Polar residues" evidence="1">
    <location>
        <begin position="26"/>
        <end position="38"/>
    </location>
</feature>
<protein>
    <submittedName>
        <fullName evidence="2">Uncharacterized protein</fullName>
    </submittedName>
</protein>
<sequence>MALQHQPLLQLDRLARLYVSTARSSTSTGMVCTGNNGPSVEEGMRNSNNEECGIEKQELSSRHDSSEKEVDMDSATDDDGETPLMDCLPPNSHSTYRPGLLDFRQALRLADLLPDLARLSPAFEITRPEAETSLLIGAGSESTRSLTATLTGGGAESHPGLTRIHESSMNIQHNLRRHIFCQALRMDE</sequence>
<feature type="region of interest" description="Disordered" evidence="1">
    <location>
        <begin position="26"/>
        <end position="91"/>
    </location>
</feature>
<name>A0A448WVE3_9PLAT</name>
<keyword evidence="3" id="KW-1185">Reference proteome</keyword>
<reference evidence="2" key="1">
    <citation type="submission" date="2018-11" db="EMBL/GenBank/DDBJ databases">
        <authorList>
            <consortium name="Pathogen Informatics"/>
        </authorList>
    </citation>
    <scope>NUCLEOTIDE SEQUENCE</scope>
</reference>
<gene>
    <name evidence="2" type="ORF">PXEA_LOCUS14647</name>
</gene>
<dbReference type="AlphaFoldDB" id="A0A448WVE3"/>
<organism evidence="2 3">
    <name type="scientific">Protopolystoma xenopodis</name>
    <dbReference type="NCBI Taxonomy" id="117903"/>
    <lineage>
        <taxon>Eukaryota</taxon>
        <taxon>Metazoa</taxon>
        <taxon>Spiralia</taxon>
        <taxon>Lophotrochozoa</taxon>
        <taxon>Platyhelminthes</taxon>
        <taxon>Monogenea</taxon>
        <taxon>Polyopisthocotylea</taxon>
        <taxon>Polystomatidea</taxon>
        <taxon>Polystomatidae</taxon>
        <taxon>Protopolystoma</taxon>
    </lineage>
</organism>
<feature type="compositionally biased region" description="Basic and acidic residues" evidence="1">
    <location>
        <begin position="53"/>
        <end position="71"/>
    </location>
</feature>
<dbReference type="EMBL" id="CAAALY010050159">
    <property type="protein sequence ID" value="VEL21207.1"/>
    <property type="molecule type" value="Genomic_DNA"/>
</dbReference>
<feature type="compositionally biased region" description="Acidic residues" evidence="1">
    <location>
        <begin position="72"/>
        <end position="81"/>
    </location>
</feature>
<accession>A0A448WVE3</accession>
<evidence type="ECO:0000313" key="3">
    <source>
        <dbReference type="Proteomes" id="UP000784294"/>
    </source>
</evidence>
<proteinExistence type="predicted"/>
<evidence type="ECO:0000313" key="2">
    <source>
        <dbReference type="EMBL" id="VEL21207.1"/>
    </source>
</evidence>
<evidence type="ECO:0000256" key="1">
    <source>
        <dbReference type="SAM" id="MobiDB-lite"/>
    </source>
</evidence>